<gene>
    <name evidence="2" type="ORF">V5799_015566</name>
</gene>
<comment type="caution">
    <text evidence="2">The sequence shown here is derived from an EMBL/GenBank/DDBJ whole genome shotgun (WGS) entry which is preliminary data.</text>
</comment>
<dbReference type="Pfam" id="PF00501">
    <property type="entry name" value="AMP-binding"/>
    <property type="match status" value="1"/>
</dbReference>
<dbReference type="EMBL" id="JARKHS020005890">
    <property type="protein sequence ID" value="KAK8783096.1"/>
    <property type="molecule type" value="Genomic_DNA"/>
</dbReference>
<evidence type="ECO:0000313" key="2">
    <source>
        <dbReference type="EMBL" id="KAK8783096.1"/>
    </source>
</evidence>
<feature type="domain" description="AMP-dependent synthetase/ligase" evidence="1">
    <location>
        <begin position="4"/>
        <end position="109"/>
    </location>
</feature>
<keyword evidence="3" id="KW-1185">Reference proteome</keyword>
<protein>
    <recommendedName>
        <fullName evidence="1">AMP-dependent synthetase/ligase domain-containing protein</fullName>
    </recommendedName>
</protein>
<sequence length="141" mass="15414">MIRRSDVIVATAPVTHVAGFWLSWGCFTAGAKLILPPAPDFDTVLATVEKHKANKMFLYPTQAQALARAPDVVQRFLGSVEMVVLGAGTYHDALLTKLAAVLGKDRLAQGNDAVALRQTTRERQQHVTSRARPLFQSVKCM</sequence>
<reference evidence="2 3" key="1">
    <citation type="journal article" date="2023" name="Arcadia Sci">
        <title>De novo assembly of a long-read Amblyomma americanum tick genome.</title>
        <authorList>
            <person name="Chou S."/>
            <person name="Poskanzer K.E."/>
            <person name="Rollins M."/>
            <person name="Thuy-Boun P.S."/>
        </authorList>
    </citation>
    <scope>NUCLEOTIDE SEQUENCE [LARGE SCALE GENOMIC DNA]</scope>
    <source>
        <strain evidence="2">F_SG_1</strain>
        <tissue evidence="2">Salivary glands</tissue>
    </source>
</reference>
<name>A0AAQ4F7M6_AMBAM</name>
<proteinExistence type="predicted"/>
<accession>A0AAQ4F7M6</accession>
<dbReference type="Proteomes" id="UP001321473">
    <property type="component" value="Unassembled WGS sequence"/>
</dbReference>
<dbReference type="InterPro" id="IPR042099">
    <property type="entry name" value="ANL_N_sf"/>
</dbReference>
<dbReference type="SUPFAM" id="SSF56801">
    <property type="entry name" value="Acetyl-CoA synthetase-like"/>
    <property type="match status" value="1"/>
</dbReference>
<organism evidence="2 3">
    <name type="scientific">Amblyomma americanum</name>
    <name type="common">Lone star tick</name>
    <dbReference type="NCBI Taxonomy" id="6943"/>
    <lineage>
        <taxon>Eukaryota</taxon>
        <taxon>Metazoa</taxon>
        <taxon>Ecdysozoa</taxon>
        <taxon>Arthropoda</taxon>
        <taxon>Chelicerata</taxon>
        <taxon>Arachnida</taxon>
        <taxon>Acari</taxon>
        <taxon>Parasitiformes</taxon>
        <taxon>Ixodida</taxon>
        <taxon>Ixodoidea</taxon>
        <taxon>Ixodidae</taxon>
        <taxon>Amblyomminae</taxon>
        <taxon>Amblyomma</taxon>
    </lineage>
</organism>
<evidence type="ECO:0000313" key="3">
    <source>
        <dbReference type="Proteomes" id="UP001321473"/>
    </source>
</evidence>
<dbReference type="InterPro" id="IPR000873">
    <property type="entry name" value="AMP-dep_synth/lig_dom"/>
</dbReference>
<evidence type="ECO:0000259" key="1">
    <source>
        <dbReference type="Pfam" id="PF00501"/>
    </source>
</evidence>
<dbReference type="Gene3D" id="3.40.50.12780">
    <property type="entry name" value="N-terminal domain of ligase-like"/>
    <property type="match status" value="1"/>
</dbReference>
<dbReference type="AlphaFoldDB" id="A0AAQ4F7M6"/>